<accession>A0A4R5UJX8</accession>
<dbReference type="OrthoDB" id="8396838at2"/>
<reference evidence="1 2" key="1">
    <citation type="submission" date="2019-03" db="EMBL/GenBank/DDBJ databases">
        <title>Rhizobium sp. nov., an bacterium isolated from biocrust in Mu Us Desert.</title>
        <authorList>
            <person name="Lixiong L."/>
        </authorList>
    </citation>
    <scope>NUCLEOTIDE SEQUENCE [LARGE SCALE GENOMIC DNA]</scope>
    <source>
        <strain evidence="1 2">SPY-1</strain>
    </source>
</reference>
<organism evidence="1 2">
    <name type="scientific">Rhizobium deserti</name>
    <dbReference type="NCBI Taxonomy" id="2547961"/>
    <lineage>
        <taxon>Bacteria</taxon>
        <taxon>Pseudomonadati</taxon>
        <taxon>Pseudomonadota</taxon>
        <taxon>Alphaproteobacteria</taxon>
        <taxon>Hyphomicrobiales</taxon>
        <taxon>Rhizobiaceae</taxon>
        <taxon>Rhizobium/Agrobacterium group</taxon>
        <taxon>Rhizobium</taxon>
    </lineage>
</organism>
<dbReference type="AlphaFoldDB" id="A0A4R5UJX8"/>
<dbReference type="Pfam" id="PF06169">
    <property type="entry name" value="DUF982"/>
    <property type="match status" value="1"/>
</dbReference>
<dbReference type="Gene3D" id="6.10.250.730">
    <property type="match status" value="1"/>
</dbReference>
<sequence>MGADLWDNRVELMIENSDHFRCVSNSREAMECLSTCWPAKSGASFAAARKACLQSLTGKVDHRQAQAAFVRAAQEAGILRG</sequence>
<gene>
    <name evidence="1" type="ORF">E2F50_09405</name>
</gene>
<dbReference type="InterPro" id="IPR010385">
    <property type="entry name" value="DUF982"/>
</dbReference>
<comment type="caution">
    <text evidence="1">The sequence shown here is derived from an EMBL/GenBank/DDBJ whole genome shotgun (WGS) entry which is preliminary data.</text>
</comment>
<dbReference type="EMBL" id="SMTL01000002">
    <property type="protein sequence ID" value="TDK37104.1"/>
    <property type="molecule type" value="Genomic_DNA"/>
</dbReference>
<dbReference type="RefSeq" id="WP_133315872.1">
    <property type="nucleotide sequence ID" value="NZ_SMTL01000002.1"/>
</dbReference>
<keyword evidence="2" id="KW-1185">Reference proteome</keyword>
<evidence type="ECO:0000313" key="2">
    <source>
        <dbReference type="Proteomes" id="UP000295238"/>
    </source>
</evidence>
<protein>
    <submittedName>
        <fullName evidence="1">DUF982 domain-containing protein</fullName>
    </submittedName>
</protein>
<name>A0A4R5UJX8_9HYPH</name>
<proteinExistence type="predicted"/>
<evidence type="ECO:0000313" key="1">
    <source>
        <dbReference type="EMBL" id="TDK37104.1"/>
    </source>
</evidence>
<dbReference type="Proteomes" id="UP000295238">
    <property type="component" value="Unassembled WGS sequence"/>
</dbReference>